<feature type="domain" description="Tetrapyrrole methylase" evidence="6">
    <location>
        <begin position="33"/>
        <end position="227"/>
    </location>
</feature>
<evidence type="ECO:0000256" key="3">
    <source>
        <dbReference type="ARBA" id="ARBA00022603"/>
    </source>
</evidence>
<dbReference type="HOGENOM" id="CLU_044779_4_1_4"/>
<sequence length="251" mass="27911">MSTTSSSTVTSSPLGTLYLLPVTLGDDRLDNALPVDVLKLARTLDTFVVENEKTARRFLSLIKTDKPVRELTLLPLNEHTEEKALPELLKPLLQGRNVGIMSEAGCPGMADPGARLVELAHRKGIKVVPLVGPSSILLSLMASGLDGQRFSFHGYLPSDKAARIQRLKELERESQKWQQTQLFIETPYRNQHMLEDILAQCQGTTRLCVATNISLSTERIVTKTISEWKRHELPDIHRQPTVFLLLAAGGR</sequence>
<keyword evidence="1" id="KW-0963">Cytoplasm</keyword>
<protein>
    <submittedName>
        <fullName evidence="7">Uroporphyrin-III C/tetrapyrrole (Corrin/Porphyrin) methyltransferase</fullName>
    </submittedName>
</protein>
<evidence type="ECO:0000259" key="6">
    <source>
        <dbReference type="Pfam" id="PF00590"/>
    </source>
</evidence>
<reference evidence="7 8" key="2">
    <citation type="journal article" date="2011" name="J. Bacteriol.">
        <title>Genomes of three methylotrophs from a single niche uncover genetic and metabolic divergence of Methylophilaceae.</title>
        <authorList>
            <person name="Lapidus A."/>
            <person name="Clum A."/>
            <person name="Labutti K."/>
            <person name="Kaluzhnaya M.G."/>
            <person name="Lim S."/>
            <person name="Beck D.A."/>
            <person name="Glavina Del Rio T."/>
            <person name="Nolan M."/>
            <person name="Mavromatis K."/>
            <person name="Huntemann M."/>
            <person name="Lucas S."/>
            <person name="Lidstrom M.E."/>
            <person name="Ivanova N."/>
            <person name="Chistoserdova L."/>
        </authorList>
    </citation>
    <scope>NUCLEOTIDE SEQUENCE [LARGE SCALE GENOMIC DNA]</scope>
    <source>
        <strain evidence="7 8">SIP3-4</strain>
    </source>
</reference>
<keyword evidence="4 7" id="KW-0808">Transferase</keyword>
<organism evidence="7 8">
    <name type="scientific">Methylovorus glucosotrophus (strain SIP3-4)</name>
    <dbReference type="NCBI Taxonomy" id="582744"/>
    <lineage>
        <taxon>Bacteria</taxon>
        <taxon>Pseudomonadati</taxon>
        <taxon>Pseudomonadota</taxon>
        <taxon>Betaproteobacteria</taxon>
        <taxon>Nitrosomonadales</taxon>
        <taxon>Methylophilaceae</taxon>
        <taxon>Methylovorus</taxon>
    </lineage>
</organism>
<keyword evidence="2" id="KW-0698">rRNA processing</keyword>
<evidence type="ECO:0000313" key="8">
    <source>
        <dbReference type="Proteomes" id="UP000002743"/>
    </source>
</evidence>
<evidence type="ECO:0000256" key="4">
    <source>
        <dbReference type="ARBA" id="ARBA00022679"/>
    </source>
</evidence>
<accession>C6XDL6</accession>
<dbReference type="InterPro" id="IPR008189">
    <property type="entry name" value="rRNA_ssu_MeTfrase_I"/>
</dbReference>
<dbReference type="OrthoDB" id="7061662at2"/>
<dbReference type="EMBL" id="CP001674">
    <property type="protein sequence ID" value="ACT50641.1"/>
    <property type="molecule type" value="Genomic_DNA"/>
</dbReference>
<proteinExistence type="predicted"/>
<dbReference type="PANTHER" id="PTHR46111">
    <property type="entry name" value="RIBOSOMAL RNA SMALL SUBUNIT METHYLTRANSFERASE I"/>
    <property type="match status" value="1"/>
</dbReference>
<dbReference type="GO" id="GO:0032259">
    <property type="term" value="P:methylation"/>
    <property type="evidence" value="ECO:0007669"/>
    <property type="project" value="UniProtKB-KW"/>
</dbReference>
<dbReference type="Gene3D" id="3.40.1010.10">
    <property type="entry name" value="Cobalt-precorrin-4 Transmethylase, Domain 1"/>
    <property type="match status" value="1"/>
</dbReference>
<evidence type="ECO:0000313" key="7">
    <source>
        <dbReference type="EMBL" id="ACT50641.1"/>
    </source>
</evidence>
<evidence type="ECO:0000256" key="1">
    <source>
        <dbReference type="ARBA" id="ARBA00022490"/>
    </source>
</evidence>
<dbReference type="RefSeq" id="WP_015830101.1">
    <property type="nucleotide sequence ID" value="NC_012969.1"/>
</dbReference>
<dbReference type="InterPro" id="IPR035996">
    <property type="entry name" value="4pyrrol_Methylase_sf"/>
</dbReference>
<dbReference type="Proteomes" id="UP000002743">
    <property type="component" value="Chromosome"/>
</dbReference>
<keyword evidence="5" id="KW-0949">S-adenosyl-L-methionine</keyword>
<dbReference type="InterPro" id="IPR000878">
    <property type="entry name" value="4pyrrol_Mease"/>
</dbReference>
<keyword evidence="8" id="KW-1185">Reference proteome</keyword>
<dbReference type="InterPro" id="IPR014777">
    <property type="entry name" value="4pyrrole_Mease_sub1"/>
</dbReference>
<evidence type="ECO:0000256" key="2">
    <source>
        <dbReference type="ARBA" id="ARBA00022552"/>
    </source>
</evidence>
<evidence type="ECO:0000256" key="5">
    <source>
        <dbReference type="ARBA" id="ARBA00022691"/>
    </source>
</evidence>
<dbReference type="InterPro" id="IPR014776">
    <property type="entry name" value="4pyrrole_Mease_sub2"/>
</dbReference>
<dbReference type="KEGG" id="mei:Msip34_1396"/>
<dbReference type="STRING" id="582744.Msip34_1396"/>
<gene>
    <name evidence="7" type="ordered locus">Msip34_1396</name>
</gene>
<dbReference type="GO" id="GO:0008168">
    <property type="term" value="F:methyltransferase activity"/>
    <property type="evidence" value="ECO:0007669"/>
    <property type="project" value="UniProtKB-KW"/>
</dbReference>
<dbReference type="SUPFAM" id="SSF53790">
    <property type="entry name" value="Tetrapyrrole methylase"/>
    <property type="match status" value="1"/>
</dbReference>
<dbReference type="GO" id="GO:0006364">
    <property type="term" value="P:rRNA processing"/>
    <property type="evidence" value="ECO:0007669"/>
    <property type="project" value="UniProtKB-KW"/>
</dbReference>
<dbReference type="eggNOG" id="COG0313">
    <property type="taxonomic scope" value="Bacteria"/>
</dbReference>
<keyword evidence="3 7" id="KW-0489">Methyltransferase</keyword>
<dbReference type="PIRSF" id="PIRSF005917">
    <property type="entry name" value="MTase_YraL"/>
    <property type="match status" value="1"/>
</dbReference>
<reference evidence="8" key="1">
    <citation type="submission" date="2009-07" db="EMBL/GenBank/DDBJ databases">
        <title>Complete sequence of chromosome of Methylovorus sp. SIP3-4.</title>
        <authorList>
            <person name="Lucas S."/>
            <person name="Copeland A."/>
            <person name="Lapidus A."/>
            <person name="Glavina del Rio T."/>
            <person name="Tice H."/>
            <person name="Bruce D."/>
            <person name="Goodwin L."/>
            <person name="Pitluck S."/>
            <person name="Clum A."/>
            <person name="Larimer F."/>
            <person name="Land M."/>
            <person name="Hauser L."/>
            <person name="Kyrpides N."/>
            <person name="Mikhailova N."/>
            <person name="Kayluzhnaya M."/>
            <person name="Chistoserdova L."/>
        </authorList>
    </citation>
    <scope>NUCLEOTIDE SEQUENCE [LARGE SCALE GENOMIC DNA]</scope>
    <source>
        <strain evidence="8">SIP3-4</strain>
    </source>
</reference>
<name>C6XDL6_METGS</name>
<dbReference type="PANTHER" id="PTHR46111:SF2">
    <property type="entry name" value="SAM-DEPENDENT METHYLTRANSFERASE"/>
    <property type="match status" value="1"/>
</dbReference>
<dbReference type="CDD" id="cd11649">
    <property type="entry name" value="RsmI_like"/>
    <property type="match status" value="1"/>
</dbReference>
<dbReference type="Gene3D" id="3.30.950.10">
    <property type="entry name" value="Methyltransferase, Cobalt-precorrin-4 Transmethylase, Domain 2"/>
    <property type="match status" value="1"/>
</dbReference>
<dbReference type="AlphaFoldDB" id="C6XDL6"/>
<dbReference type="Pfam" id="PF00590">
    <property type="entry name" value="TP_methylase"/>
    <property type="match status" value="1"/>
</dbReference>